<dbReference type="PANTHER" id="PTHR10353:SF36">
    <property type="entry name" value="LP05116P"/>
    <property type="match status" value="1"/>
</dbReference>
<name>A0ABR6BF79_9PSEU</name>
<accession>A0ABR6BF79</accession>
<gene>
    <name evidence="10" type="ORF">BC739_002718</name>
</gene>
<dbReference type="EC" id="3.2.1.21" evidence="3 9"/>
<sequence length="460" mass="50689">MTTGTALRFPAGFLWGVATSSFQIEGATHEDGRGASIWDTFSATRGKVDGGGTGDPACDHYHRYGEDVELLADLGLAAYRFSVAWPRVQPDGRGPVERRGLDFYDRLLDRLLDKGIEPVATLYHWDLPQALEDAGGWPNRDTAHRFAEYAALVHARFADRVRMWTTLNEPWCSAFLGYCSGIHAPGRQDPVAALKAAHHLLLGHGLAMRALRAQAPSDHQLSIVLNLSPVLAEDPSAGEAVRKVDGLQNRFFLDPVFGRGYPADVLADTAWLGDWQRVVADGDLDLIATPLDWYGINYYSPVRVSLADEPLAVTPGNLPGLRGVRMLEPRGQLTGFGWEQNADAFHTLLRRLGRDYPGVPMIVTENGSAFPDLISPQGTVEDPERSGYLVDHLRAVHRAVDAGVDVRGYLAWSLLDNFEWAAGYGQRFGLVHVDFETQRRTIKDSGRLFARIAAENELPV</sequence>
<evidence type="ECO:0000256" key="6">
    <source>
        <dbReference type="ARBA" id="ARBA00023277"/>
    </source>
</evidence>
<organism evidence="10 11">
    <name type="scientific">Kutzneria viridogrisea</name>
    <dbReference type="NCBI Taxonomy" id="47990"/>
    <lineage>
        <taxon>Bacteria</taxon>
        <taxon>Bacillati</taxon>
        <taxon>Actinomycetota</taxon>
        <taxon>Actinomycetes</taxon>
        <taxon>Pseudonocardiales</taxon>
        <taxon>Pseudonocardiaceae</taxon>
        <taxon>Kutzneria</taxon>
    </lineage>
</organism>
<keyword evidence="11" id="KW-1185">Reference proteome</keyword>
<dbReference type="SUPFAM" id="SSF51445">
    <property type="entry name" value="(Trans)glycosidases"/>
    <property type="match status" value="1"/>
</dbReference>
<evidence type="ECO:0000256" key="3">
    <source>
        <dbReference type="ARBA" id="ARBA00012744"/>
    </source>
</evidence>
<proteinExistence type="inferred from homology"/>
<dbReference type="Gene3D" id="3.20.20.80">
    <property type="entry name" value="Glycosidases"/>
    <property type="match status" value="1"/>
</dbReference>
<evidence type="ECO:0000256" key="9">
    <source>
        <dbReference type="RuleBase" id="RU361175"/>
    </source>
</evidence>
<evidence type="ECO:0000256" key="2">
    <source>
        <dbReference type="ARBA" id="ARBA00010838"/>
    </source>
</evidence>
<dbReference type="InterPro" id="IPR033132">
    <property type="entry name" value="GH_1_N_CS"/>
</dbReference>
<keyword evidence="6" id="KW-0119">Carbohydrate metabolism</keyword>
<comment type="catalytic activity">
    <reaction evidence="1 9">
        <text>Hydrolysis of terminal, non-reducing beta-D-glucosyl residues with release of beta-D-glucose.</text>
        <dbReference type="EC" id="3.2.1.21"/>
    </reaction>
</comment>
<evidence type="ECO:0000313" key="11">
    <source>
        <dbReference type="Proteomes" id="UP000517916"/>
    </source>
</evidence>
<dbReference type="InterPro" id="IPR017736">
    <property type="entry name" value="Glyco_hydro_1_beta-glucosidase"/>
</dbReference>
<evidence type="ECO:0000256" key="1">
    <source>
        <dbReference type="ARBA" id="ARBA00000448"/>
    </source>
</evidence>
<dbReference type="GO" id="GO:0008422">
    <property type="term" value="F:beta-glucosidase activity"/>
    <property type="evidence" value="ECO:0007669"/>
    <property type="project" value="UniProtKB-EC"/>
</dbReference>
<keyword evidence="5" id="KW-0136">Cellulose degradation</keyword>
<keyword evidence="4 9" id="KW-0378">Hydrolase</keyword>
<evidence type="ECO:0000256" key="5">
    <source>
        <dbReference type="ARBA" id="ARBA00023001"/>
    </source>
</evidence>
<dbReference type="Pfam" id="PF00232">
    <property type="entry name" value="Glyco_hydro_1"/>
    <property type="match status" value="1"/>
</dbReference>
<dbReference type="InterPro" id="IPR017853">
    <property type="entry name" value="GH"/>
</dbReference>
<dbReference type="RefSeq" id="WP_025360198.1">
    <property type="nucleotide sequence ID" value="NZ_BAAABQ010000075.1"/>
</dbReference>
<dbReference type="PANTHER" id="PTHR10353">
    <property type="entry name" value="GLYCOSYL HYDROLASE"/>
    <property type="match status" value="1"/>
</dbReference>
<evidence type="ECO:0000256" key="4">
    <source>
        <dbReference type="ARBA" id="ARBA00022801"/>
    </source>
</evidence>
<reference evidence="10 11" key="1">
    <citation type="submission" date="2020-08" db="EMBL/GenBank/DDBJ databases">
        <title>Genomic Encyclopedia of Archaeal and Bacterial Type Strains, Phase II (KMG-II): from individual species to whole genera.</title>
        <authorList>
            <person name="Goeker M."/>
        </authorList>
    </citation>
    <scope>NUCLEOTIDE SEQUENCE [LARGE SCALE GENOMIC DNA]</scope>
    <source>
        <strain evidence="10 11">DSM 43850</strain>
    </source>
</reference>
<comment type="caution">
    <text evidence="10">The sequence shown here is derived from an EMBL/GenBank/DDBJ whole genome shotgun (WGS) entry which is preliminary data.</text>
</comment>
<keyword evidence="7 9" id="KW-0326">Glycosidase</keyword>
<dbReference type="PRINTS" id="PR00131">
    <property type="entry name" value="GLHYDRLASE1"/>
</dbReference>
<keyword evidence="8" id="KW-0624">Polysaccharide degradation</keyword>
<evidence type="ECO:0000256" key="8">
    <source>
        <dbReference type="ARBA" id="ARBA00023326"/>
    </source>
</evidence>
<dbReference type="NCBIfam" id="TIGR03356">
    <property type="entry name" value="BGL"/>
    <property type="match status" value="1"/>
</dbReference>
<dbReference type="Proteomes" id="UP000517916">
    <property type="component" value="Unassembled WGS sequence"/>
</dbReference>
<comment type="similarity">
    <text evidence="2 9">Belongs to the glycosyl hydrolase 1 family.</text>
</comment>
<evidence type="ECO:0000256" key="7">
    <source>
        <dbReference type="ARBA" id="ARBA00023295"/>
    </source>
</evidence>
<dbReference type="InterPro" id="IPR001360">
    <property type="entry name" value="Glyco_hydro_1"/>
</dbReference>
<evidence type="ECO:0000313" key="10">
    <source>
        <dbReference type="EMBL" id="MBA8925519.1"/>
    </source>
</evidence>
<protein>
    <recommendedName>
        <fullName evidence="3 9">Beta-glucosidase</fullName>
        <ecNumber evidence="3 9">3.2.1.21</ecNumber>
    </recommendedName>
</protein>
<dbReference type="EMBL" id="JACJID010000002">
    <property type="protein sequence ID" value="MBA8925519.1"/>
    <property type="molecule type" value="Genomic_DNA"/>
</dbReference>
<dbReference type="PROSITE" id="PS00653">
    <property type="entry name" value="GLYCOSYL_HYDROL_F1_2"/>
    <property type="match status" value="1"/>
</dbReference>